<dbReference type="PANTHER" id="PTHR12001:SF69">
    <property type="entry name" value="ALL TRANS-POLYPRENYL-DIPHOSPHATE SYNTHASE PDSS1"/>
    <property type="match status" value="1"/>
</dbReference>
<accession>A0A1Y1QTX0</accession>
<dbReference type="GO" id="GO:0004659">
    <property type="term" value="F:prenyltransferase activity"/>
    <property type="evidence" value="ECO:0007669"/>
    <property type="project" value="InterPro"/>
</dbReference>
<dbReference type="Gene3D" id="1.10.600.10">
    <property type="entry name" value="Farnesyl Diphosphate Synthase"/>
    <property type="match status" value="1"/>
</dbReference>
<evidence type="ECO:0008006" key="9">
    <source>
        <dbReference type="Google" id="ProtNLM"/>
    </source>
</evidence>
<comment type="caution">
    <text evidence="7">The sequence shown here is derived from an EMBL/GenBank/DDBJ whole genome shotgun (WGS) entry which is preliminary data.</text>
</comment>
<dbReference type="Pfam" id="PF00348">
    <property type="entry name" value="polyprenyl_synt"/>
    <property type="match status" value="1"/>
</dbReference>
<dbReference type="PANTHER" id="PTHR12001">
    <property type="entry name" value="GERANYLGERANYL PYROPHOSPHATE SYNTHASE"/>
    <property type="match status" value="1"/>
</dbReference>
<dbReference type="SFLD" id="SFLDS00005">
    <property type="entry name" value="Isoprenoid_Synthase_Type_I"/>
    <property type="match status" value="1"/>
</dbReference>
<comment type="similarity">
    <text evidence="2 6">Belongs to the FPP/GGPP synthase family.</text>
</comment>
<dbReference type="AlphaFoldDB" id="A0A1Y1QTX0"/>
<dbReference type="InterPro" id="IPR008949">
    <property type="entry name" value="Isoprenoid_synthase_dom_sf"/>
</dbReference>
<evidence type="ECO:0000313" key="7">
    <source>
        <dbReference type="EMBL" id="OQX13676.1"/>
    </source>
</evidence>
<evidence type="ECO:0000256" key="5">
    <source>
        <dbReference type="ARBA" id="ARBA00022842"/>
    </source>
</evidence>
<dbReference type="SUPFAM" id="SSF48576">
    <property type="entry name" value="Terpenoid synthases"/>
    <property type="match status" value="1"/>
</dbReference>
<gene>
    <name evidence="7" type="ORF">BWK73_11560</name>
</gene>
<reference evidence="7 8" key="1">
    <citation type="submission" date="2017-01" db="EMBL/GenBank/DDBJ databases">
        <title>Novel large sulfur bacteria in the metagenomes of groundwater-fed chemosynthetic microbial mats in the Lake Huron basin.</title>
        <authorList>
            <person name="Sharrar A.M."/>
            <person name="Flood B.E."/>
            <person name="Bailey J.V."/>
            <person name="Jones D.S."/>
            <person name="Biddanda B."/>
            <person name="Ruberg S.A."/>
            <person name="Marcus D.N."/>
            <person name="Dick G.J."/>
        </authorList>
    </citation>
    <scope>NUCLEOTIDE SEQUENCE [LARGE SCALE GENOMIC DNA]</scope>
    <source>
        <strain evidence="7">A8</strain>
    </source>
</reference>
<organism evidence="7 8">
    <name type="scientific">Thiothrix lacustris</name>
    <dbReference type="NCBI Taxonomy" id="525917"/>
    <lineage>
        <taxon>Bacteria</taxon>
        <taxon>Pseudomonadati</taxon>
        <taxon>Pseudomonadota</taxon>
        <taxon>Gammaproteobacteria</taxon>
        <taxon>Thiotrichales</taxon>
        <taxon>Thiotrichaceae</taxon>
        <taxon>Thiothrix</taxon>
    </lineage>
</organism>
<keyword evidence="5" id="KW-0460">Magnesium</keyword>
<name>A0A1Y1QTX0_9GAMM</name>
<proteinExistence type="inferred from homology"/>
<dbReference type="GO" id="GO:0008299">
    <property type="term" value="P:isoprenoid biosynthetic process"/>
    <property type="evidence" value="ECO:0007669"/>
    <property type="project" value="InterPro"/>
</dbReference>
<dbReference type="GO" id="GO:0046872">
    <property type="term" value="F:metal ion binding"/>
    <property type="evidence" value="ECO:0007669"/>
    <property type="project" value="UniProtKB-KW"/>
</dbReference>
<evidence type="ECO:0000256" key="2">
    <source>
        <dbReference type="ARBA" id="ARBA00006706"/>
    </source>
</evidence>
<dbReference type="Proteomes" id="UP000192491">
    <property type="component" value="Unassembled WGS sequence"/>
</dbReference>
<evidence type="ECO:0000256" key="6">
    <source>
        <dbReference type="RuleBase" id="RU004466"/>
    </source>
</evidence>
<keyword evidence="3 6" id="KW-0808">Transferase</keyword>
<dbReference type="InterPro" id="IPR033749">
    <property type="entry name" value="Polyprenyl_synt_CS"/>
</dbReference>
<dbReference type="PROSITE" id="PS00723">
    <property type="entry name" value="POLYPRENYL_SYNTHASE_1"/>
    <property type="match status" value="1"/>
</dbReference>
<dbReference type="PROSITE" id="PS00444">
    <property type="entry name" value="POLYPRENYL_SYNTHASE_2"/>
    <property type="match status" value="1"/>
</dbReference>
<dbReference type="EMBL" id="MTEJ01000043">
    <property type="protein sequence ID" value="OQX13676.1"/>
    <property type="molecule type" value="Genomic_DNA"/>
</dbReference>
<dbReference type="InterPro" id="IPR000092">
    <property type="entry name" value="Polyprenyl_synt"/>
</dbReference>
<sequence>MALVKAHSERFDAEQALNACHLTMTNICLDGNFHDDTLKQALSHHLASGGHQTRLSLALDASAMLGLQQDDAVCIASACELLHNASLIHDDLQDRSAYRRGKLAVWKQFSPNLAICLGDLMLSGAYGLLARVSPACNPGNLVQIMHTAVAGTVHGQAADLDYHAQQPLSLDSYETIVALKSASLLSLALELPLAAAGQQALLPAVRRASRAFGIAYQISDDLQDIEPDRHNSSGQQLNAVLLLEREHPPQEARRIAVQRAFQHLTQVKRSLDGLPADCGRLMMHHVVRLYQTLEQGEQTHD</sequence>
<evidence type="ECO:0000256" key="3">
    <source>
        <dbReference type="ARBA" id="ARBA00022679"/>
    </source>
</evidence>
<protein>
    <recommendedName>
        <fullName evidence="9">Polyprenyl synthetase</fullName>
    </recommendedName>
</protein>
<evidence type="ECO:0000256" key="1">
    <source>
        <dbReference type="ARBA" id="ARBA00001946"/>
    </source>
</evidence>
<comment type="cofactor">
    <cofactor evidence="1">
        <name>Mg(2+)</name>
        <dbReference type="ChEBI" id="CHEBI:18420"/>
    </cofactor>
</comment>
<evidence type="ECO:0000256" key="4">
    <source>
        <dbReference type="ARBA" id="ARBA00022723"/>
    </source>
</evidence>
<evidence type="ECO:0000313" key="8">
    <source>
        <dbReference type="Proteomes" id="UP000192491"/>
    </source>
</evidence>
<keyword evidence="4" id="KW-0479">Metal-binding</keyword>